<keyword evidence="3" id="KW-1185">Reference proteome</keyword>
<keyword evidence="2" id="KW-0255">Endonuclease</keyword>
<gene>
    <name evidence="2" type="ORF">CUC53_16695</name>
</gene>
<dbReference type="AlphaFoldDB" id="A0A2H9U0V6"/>
<keyword evidence="2" id="KW-0378">Hydrolase</keyword>
<evidence type="ECO:0000313" key="2">
    <source>
        <dbReference type="EMBL" id="PJG57682.1"/>
    </source>
</evidence>
<sequence length="244" mass="27977">MIKLNRKPKPKILIQNEKTWSSNLMAAIASHGGYSKIPKEKKEPLINHYKHKDIKSNLFESSRQKCAFCETKPGESGNIEVEHFAPKAIYPNLTFEWSNFLPCCRKCNGSKLDHDTVQEPIINPYNVDPEDFFDYQDIRITAKNNNAIGKLTIDTCGLNSVRLMEPRAKILISLNSYSQSLEDAITNYKNADTAAKKTIRKRKIAESLEIIEKFTQPTEVFSGYCKFYLKTCEPFNMAKKIIEE</sequence>
<dbReference type="Gene3D" id="1.10.30.50">
    <property type="match status" value="1"/>
</dbReference>
<name>A0A2H9U0V6_9GAMM</name>
<dbReference type="OrthoDB" id="9802901at2"/>
<dbReference type="RefSeq" id="WP_100295173.1">
    <property type="nucleotide sequence ID" value="NZ_PGGC01000183.1"/>
</dbReference>
<dbReference type="InterPro" id="IPR003615">
    <property type="entry name" value="HNH_nuc"/>
</dbReference>
<proteinExistence type="predicted"/>
<evidence type="ECO:0000313" key="3">
    <source>
        <dbReference type="Proteomes" id="UP000235861"/>
    </source>
</evidence>
<dbReference type="Proteomes" id="UP000235861">
    <property type="component" value="Unassembled WGS sequence"/>
</dbReference>
<evidence type="ECO:0000259" key="1">
    <source>
        <dbReference type="SMART" id="SM00507"/>
    </source>
</evidence>
<reference evidence="2 3" key="1">
    <citation type="submission" date="2017-11" db="EMBL/GenBank/DDBJ databases">
        <title>Draft genome sequence of environmental isolate Aeromonas cavernicola sp. nov. MDC 2508.</title>
        <authorList>
            <person name="Colston S.M."/>
            <person name="Navarro A."/>
            <person name="Martinez-Murcia A.J."/>
            <person name="Graf J."/>
        </authorList>
    </citation>
    <scope>NUCLEOTIDE SEQUENCE [LARGE SCALE GENOMIC DNA]</scope>
    <source>
        <strain evidence="2 3">MDC 2508</strain>
    </source>
</reference>
<dbReference type="SMART" id="SM00507">
    <property type="entry name" value="HNHc"/>
    <property type="match status" value="1"/>
</dbReference>
<comment type="caution">
    <text evidence="2">The sequence shown here is derived from an EMBL/GenBank/DDBJ whole genome shotgun (WGS) entry which is preliminary data.</text>
</comment>
<organism evidence="2 3">
    <name type="scientific">Aeromonas cavernicola</name>
    <dbReference type="NCBI Taxonomy" id="1006623"/>
    <lineage>
        <taxon>Bacteria</taxon>
        <taxon>Pseudomonadati</taxon>
        <taxon>Pseudomonadota</taxon>
        <taxon>Gammaproteobacteria</taxon>
        <taxon>Aeromonadales</taxon>
        <taxon>Aeromonadaceae</taxon>
        <taxon>Aeromonas</taxon>
    </lineage>
</organism>
<accession>A0A2H9U0V6</accession>
<dbReference type="EMBL" id="PGGC01000183">
    <property type="protein sequence ID" value="PJG57682.1"/>
    <property type="molecule type" value="Genomic_DNA"/>
</dbReference>
<protein>
    <submittedName>
        <fullName evidence="2">HNH endonuclease</fullName>
    </submittedName>
</protein>
<dbReference type="GO" id="GO:0004519">
    <property type="term" value="F:endonuclease activity"/>
    <property type="evidence" value="ECO:0007669"/>
    <property type="project" value="UniProtKB-KW"/>
</dbReference>
<keyword evidence="2" id="KW-0540">Nuclease</keyword>
<dbReference type="CDD" id="cd00085">
    <property type="entry name" value="HNHc"/>
    <property type="match status" value="1"/>
</dbReference>
<feature type="domain" description="HNH nuclease" evidence="1">
    <location>
        <begin position="53"/>
        <end position="109"/>
    </location>
</feature>